<comment type="caution">
    <text evidence="2">The sequence shown here is derived from an EMBL/GenBank/DDBJ whole genome shotgun (WGS) entry which is preliminary data.</text>
</comment>
<name>A0AA40ALC8_9PEZI</name>
<dbReference type="Proteomes" id="UP001172101">
    <property type="component" value="Unassembled WGS sequence"/>
</dbReference>
<evidence type="ECO:0000313" key="3">
    <source>
        <dbReference type="Proteomes" id="UP001172101"/>
    </source>
</evidence>
<feature type="signal peptide" evidence="1">
    <location>
        <begin position="1"/>
        <end position="20"/>
    </location>
</feature>
<sequence>MQLTVLLTALSVFAIGTANAAAVGERVPTLGGFATSEQAGCPIGTGPIWVVGFGDGCGDCKNFYNSTVVYTTVHSYGFNPYCILTLFQTKTCSDPGVVSGLGCWEPDGGIAAYKVSCPYWPPNSGGIPYCNH</sequence>
<dbReference type="AlphaFoldDB" id="A0AA40ALC8"/>
<dbReference type="EMBL" id="JAUIRO010000004">
    <property type="protein sequence ID" value="KAK0717944.1"/>
    <property type="molecule type" value="Genomic_DNA"/>
</dbReference>
<dbReference type="RefSeq" id="XP_060296737.1">
    <property type="nucleotide sequence ID" value="XM_060445452.1"/>
</dbReference>
<accession>A0AA40ALC8</accession>
<gene>
    <name evidence="2" type="ORF">B0T26DRAFT_751932</name>
</gene>
<keyword evidence="3" id="KW-1185">Reference proteome</keyword>
<feature type="chain" id="PRO_5041372827" evidence="1">
    <location>
        <begin position="21"/>
        <end position="132"/>
    </location>
</feature>
<organism evidence="2 3">
    <name type="scientific">Lasiosphaeria miniovina</name>
    <dbReference type="NCBI Taxonomy" id="1954250"/>
    <lineage>
        <taxon>Eukaryota</taxon>
        <taxon>Fungi</taxon>
        <taxon>Dikarya</taxon>
        <taxon>Ascomycota</taxon>
        <taxon>Pezizomycotina</taxon>
        <taxon>Sordariomycetes</taxon>
        <taxon>Sordariomycetidae</taxon>
        <taxon>Sordariales</taxon>
        <taxon>Lasiosphaeriaceae</taxon>
        <taxon>Lasiosphaeria</taxon>
    </lineage>
</organism>
<proteinExistence type="predicted"/>
<evidence type="ECO:0000256" key="1">
    <source>
        <dbReference type="SAM" id="SignalP"/>
    </source>
</evidence>
<keyword evidence="1" id="KW-0732">Signal</keyword>
<protein>
    <submittedName>
        <fullName evidence="2">Uncharacterized protein</fullName>
    </submittedName>
</protein>
<reference evidence="2" key="1">
    <citation type="submission" date="2023-06" db="EMBL/GenBank/DDBJ databases">
        <title>Genome-scale phylogeny and comparative genomics of the fungal order Sordariales.</title>
        <authorList>
            <consortium name="Lawrence Berkeley National Laboratory"/>
            <person name="Hensen N."/>
            <person name="Bonometti L."/>
            <person name="Westerberg I."/>
            <person name="Brannstrom I.O."/>
            <person name="Guillou S."/>
            <person name="Cros-Aarteil S."/>
            <person name="Calhoun S."/>
            <person name="Haridas S."/>
            <person name="Kuo A."/>
            <person name="Mondo S."/>
            <person name="Pangilinan J."/>
            <person name="Riley R."/>
            <person name="LaButti K."/>
            <person name="Andreopoulos B."/>
            <person name="Lipzen A."/>
            <person name="Chen C."/>
            <person name="Yanf M."/>
            <person name="Daum C."/>
            <person name="Ng V."/>
            <person name="Clum A."/>
            <person name="Steindorff A."/>
            <person name="Ohm R."/>
            <person name="Martin F."/>
            <person name="Silar P."/>
            <person name="Natvig D."/>
            <person name="Lalanne C."/>
            <person name="Gautier V."/>
            <person name="Ament-velasquez S.L."/>
            <person name="Kruys A."/>
            <person name="Hutchinson M.I."/>
            <person name="Powell A.J."/>
            <person name="Barry K."/>
            <person name="Miller A.N."/>
            <person name="Grigoriev I.V."/>
            <person name="Debuchy R."/>
            <person name="Gladieux P."/>
            <person name="Thoren M.H."/>
            <person name="Johannesson H."/>
        </authorList>
    </citation>
    <scope>NUCLEOTIDE SEQUENCE</scope>
    <source>
        <strain evidence="2">SMH2392-1A</strain>
    </source>
</reference>
<dbReference type="GeneID" id="85328722"/>
<evidence type="ECO:0000313" key="2">
    <source>
        <dbReference type="EMBL" id="KAK0717944.1"/>
    </source>
</evidence>